<accession>A0A1M6RM78</accession>
<name>A0A1M6RM78_9FIRM</name>
<dbReference type="AlphaFoldDB" id="A0A1M6RM78"/>
<proteinExistence type="predicted"/>
<evidence type="ECO:0000313" key="1">
    <source>
        <dbReference type="EMBL" id="SHK33555.1"/>
    </source>
</evidence>
<keyword evidence="2" id="KW-1185">Reference proteome</keyword>
<reference evidence="1 2" key="1">
    <citation type="submission" date="2016-11" db="EMBL/GenBank/DDBJ databases">
        <authorList>
            <person name="Jaros S."/>
            <person name="Januszkiewicz K."/>
            <person name="Wedrychowicz H."/>
        </authorList>
    </citation>
    <scope>NUCLEOTIDE SEQUENCE [LARGE SCALE GENOMIC DNA]</scope>
    <source>
        <strain evidence="1 2">DSM 15480</strain>
    </source>
</reference>
<protein>
    <submittedName>
        <fullName evidence="1">Uncharacterized protein</fullName>
    </submittedName>
</protein>
<dbReference type="RefSeq" id="WP_084534052.1">
    <property type="nucleotide sequence ID" value="NZ_FQZY01000043.1"/>
</dbReference>
<dbReference type="STRING" id="1121950.SAMN02745243_02732"/>
<dbReference type="EMBL" id="FQZY01000043">
    <property type="protein sequence ID" value="SHK33555.1"/>
    <property type="molecule type" value="Genomic_DNA"/>
</dbReference>
<evidence type="ECO:0000313" key="2">
    <source>
        <dbReference type="Proteomes" id="UP000184301"/>
    </source>
</evidence>
<organism evidence="1 2">
    <name type="scientific">Hespellia stercorisuis DSM 15480</name>
    <dbReference type="NCBI Taxonomy" id="1121950"/>
    <lineage>
        <taxon>Bacteria</taxon>
        <taxon>Bacillati</taxon>
        <taxon>Bacillota</taxon>
        <taxon>Clostridia</taxon>
        <taxon>Lachnospirales</taxon>
        <taxon>Lachnospiraceae</taxon>
        <taxon>Hespellia</taxon>
    </lineage>
</organism>
<dbReference type="OrthoDB" id="1655060at2"/>
<dbReference type="Proteomes" id="UP000184301">
    <property type="component" value="Unassembled WGS sequence"/>
</dbReference>
<gene>
    <name evidence="1" type="ORF">SAMN02745243_02732</name>
</gene>
<sequence>MSFGGIDEEVEENMNETAYGENVTPMRATKKKRKPFHYWKVGEKDYQLKLTTKMIEKLETKYRVNILNLTTDNGIPPLSTMLTIVQAAMAPWEHGVSYQDIQTLYDIWSDEGGNQISFYSGVVMPTLAVSGFFTEKQAESMMESLKDMDDLL</sequence>